<protein>
    <submittedName>
        <fullName evidence="1">Uncharacterized protein</fullName>
    </submittedName>
</protein>
<dbReference type="Proteomes" id="UP000410492">
    <property type="component" value="Unassembled WGS sequence"/>
</dbReference>
<dbReference type="EMBL" id="CAACVG010003385">
    <property type="protein sequence ID" value="VEN37442.1"/>
    <property type="molecule type" value="Genomic_DNA"/>
</dbReference>
<evidence type="ECO:0000313" key="2">
    <source>
        <dbReference type="Proteomes" id="UP000410492"/>
    </source>
</evidence>
<dbReference type="Gene3D" id="1.20.58.1030">
    <property type="match status" value="1"/>
</dbReference>
<dbReference type="InterPro" id="IPR036224">
    <property type="entry name" value="GINS_bundle-like_dom_sf"/>
</dbReference>
<name>A0A653BPF1_CALMS</name>
<evidence type="ECO:0000313" key="1">
    <source>
        <dbReference type="EMBL" id="VEN37442.1"/>
    </source>
</evidence>
<keyword evidence="2" id="KW-1185">Reference proteome</keyword>
<accession>A0A653BPF1</accession>
<gene>
    <name evidence="1" type="ORF">CALMAC_LOCUS2689</name>
</gene>
<sequence length="51" mass="6108">MMEEAWVNEKFAPEILPHKMEVVDCLLGRLLIWKKTYKAWLVQISEKVYIS</sequence>
<dbReference type="AlphaFoldDB" id="A0A653BPF1"/>
<reference evidence="1 2" key="1">
    <citation type="submission" date="2019-01" db="EMBL/GenBank/DDBJ databases">
        <authorList>
            <person name="Sayadi A."/>
        </authorList>
    </citation>
    <scope>NUCLEOTIDE SEQUENCE [LARGE SCALE GENOMIC DNA]</scope>
</reference>
<dbReference type="SUPFAM" id="SSF158573">
    <property type="entry name" value="GINS helical bundle-like"/>
    <property type="match status" value="1"/>
</dbReference>
<dbReference type="OrthoDB" id="338231at2759"/>
<proteinExistence type="predicted"/>
<organism evidence="1 2">
    <name type="scientific">Callosobruchus maculatus</name>
    <name type="common">Southern cowpea weevil</name>
    <name type="synonym">Pulse bruchid</name>
    <dbReference type="NCBI Taxonomy" id="64391"/>
    <lineage>
        <taxon>Eukaryota</taxon>
        <taxon>Metazoa</taxon>
        <taxon>Ecdysozoa</taxon>
        <taxon>Arthropoda</taxon>
        <taxon>Hexapoda</taxon>
        <taxon>Insecta</taxon>
        <taxon>Pterygota</taxon>
        <taxon>Neoptera</taxon>
        <taxon>Endopterygota</taxon>
        <taxon>Coleoptera</taxon>
        <taxon>Polyphaga</taxon>
        <taxon>Cucujiformia</taxon>
        <taxon>Chrysomeloidea</taxon>
        <taxon>Chrysomelidae</taxon>
        <taxon>Bruchinae</taxon>
        <taxon>Bruchini</taxon>
        <taxon>Callosobruchus</taxon>
    </lineage>
</organism>